<evidence type="ECO:0000256" key="2">
    <source>
        <dbReference type="ARBA" id="ARBA00022729"/>
    </source>
</evidence>
<dbReference type="InterPro" id="IPR051940">
    <property type="entry name" value="Chitin_bind-dev_reg"/>
</dbReference>
<accession>A0A7R9B6B6</accession>
<feature type="compositionally biased region" description="Polar residues" evidence="6">
    <location>
        <begin position="1"/>
        <end position="17"/>
    </location>
</feature>
<dbReference type="PROSITE" id="PS50940">
    <property type="entry name" value="CHIT_BIND_II"/>
    <property type="match status" value="3"/>
</dbReference>
<gene>
    <name evidence="8" type="ORF">TSIB3V08_LOCUS10953</name>
</gene>
<evidence type="ECO:0000256" key="6">
    <source>
        <dbReference type="SAM" id="MobiDB-lite"/>
    </source>
</evidence>
<reference evidence="8" key="1">
    <citation type="submission" date="2020-11" db="EMBL/GenBank/DDBJ databases">
        <authorList>
            <person name="Tran Van P."/>
        </authorList>
    </citation>
    <scope>NUCLEOTIDE SEQUENCE</scope>
</reference>
<sequence>MSLKNPLTGSVRWQSAQGRLPPPRYKQGRDRLASVASAGVLGLAPGQQLRCDVLIRSTTPVCCVDQVNNSCQQLRCDVLIRSTTPVWCVDQVNNYGQQQLLCDVLIRSTTPGQQLQCVVLIRSITPVCCVDQVNNNSCVMCLSGQQLQVCCVDQVNNSLCDVLIRSSSVRRSQLRAILSAARHGSVSLRRQEVVGMCLAGLDNGMAASGVQSCSPGLLSSWHSLKRLESGEDHNRLLADSGGVSTVSTELRSLQGWLVSELPVLTRLARADSLYNLVLFVPAEKPALSSKELEDYEQRQIQQWQIAGIPIHRNKDTLHNQAILNSLNQAILNNLSQAILNNHNQAILNSHNQAILNSHNQAILNNPSQAILNNPNQAILNNLSQEILNSLSQVILNNLSQVILNNLSQEILNSPNQAILNSPNQAILNNLNQAILNNLNQAILNSHNQVILNNLSQVILNSLQPGNPQQPQPGYPQQPQPGYPQQPQPGYPQQPQPGNPQKPQPGYPQPIPTPQQPEEYPGVPPSGYPSQPEQPDGSLITTQPDGDGDNSLNPQPVPAPGPDPIEPFPAPGPDPVYPEPAPGLGGEQGGNELGPGAVPTGEEELRKNCRAPRGQFPHGSACHMYVNCWDDVVIEESCPGGLLFNEKGYCDYDYNVECGDRKIEKPLSLSENSQCPQPYGRHRSSEACNIFYVCVGGSPVKFECPEGLNYNNNLHVCDYPYRVECEGLPSVPVTASTDQPESSAGGETTLGPVLAPEQPAPVSEQPTLGAEQPAPIPGDAGRFYYPSSGLQKIPANVYRQGSSCKHNTLYRLNPSCSSVSLCKNGRTTVINCPGGYSYDTRYQRCLSSLTARWSVPLSSLGQRPVS</sequence>
<dbReference type="GO" id="GO:0008061">
    <property type="term" value="F:chitin binding"/>
    <property type="evidence" value="ECO:0007669"/>
    <property type="project" value="UniProtKB-KW"/>
</dbReference>
<evidence type="ECO:0000256" key="5">
    <source>
        <dbReference type="ARBA" id="ARBA00023180"/>
    </source>
</evidence>
<evidence type="ECO:0000259" key="7">
    <source>
        <dbReference type="PROSITE" id="PS50940"/>
    </source>
</evidence>
<feature type="compositionally biased region" description="Pro residues" evidence="6">
    <location>
        <begin position="554"/>
        <end position="580"/>
    </location>
</feature>
<feature type="region of interest" description="Disordered" evidence="6">
    <location>
        <begin position="461"/>
        <end position="600"/>
    </location>
</feature>
<dbReference type="Gene3D" id="2.170.140.10">
    <property type="entry name" value="Chitin binding domain"/>
    <property type="match status" value="2"/>
</dbReference>
<evidence type="ECO:0000256" key="4">
    <source>
        <dbReference type="ARBA" id="ARBA00023157"/>
    </source>
</evidence>
<dbReference type="InterPro" id="IPR002557">
    <property type="entry name" value="Chitin-bd_dom"/>
</dbReference>
<feature type="domain" description="Chitin-binding type-2" evidence="7">
    <location>
        <begin position="671"/>
        <end position="726"/>
    </location>
</feature>
<name>A0A7R9B6B6_TIMSH</name>
<feature type="domain" description="Chitin-binding type-2" evidence="7">
    <location>
        <begin position="605"/>
        <end position="659"/>
    </location>
</feature>
<dbReference type="SMART" id="SM00494">
    <property type="entry name" value="ChtBD2"/>
    <property type="match status" value="3"/>
</dbReference>
<keyword evidence="5" id="KW-0325">Glycoprotein</keyword>
<protein>
    <recommendedName>
        <fullName evidence="7">Chitin-binding type-2 domain-containing protein</fullName>
    </recommendedName>
</protein>
<feature type="compositionally biased region" description="Gly residues" evidence="6">
    <location>
        <begin position="582"/>
        <end position="592"/>
    </location>
</feature>
<dbReference type="PANTHER" id="PTHR23301">
    <property type="entry name" value="CHITIN BINDING PERITROPHIN-A"/>
    <property type="match status" value="1"/>
</dbReference>
<keyword evidence="4" id="KW-1015">Disulfide bond</keyword>
<dbReference type="InterPro" id="IPR036508">
    <property type="entry name" value="Chitin-bd_dom_sf"/>
</dbReference>
<dbReference type="GO" id="GO:0005576">
    <property type="term" value="C:extracellular region"/>
    <property type="evidence" value="ECO:0007669"/>
    <property type="project" value="InterPro"/>
</dbReference>
<feature type="compositionally biased region" description="Pro residues" evidence="6">
    <location>
        <begin position="467"/>
        <end position="514"/>
    </location>
</feature>
<dbReference type="EMBL" id="OC008006">
    <property type="protein sequence ID" value="CAD7266939.1"/>
    <property type="molecule type" value="Genomic_DNA"/>
</dbReference>
<feature type="domain" description="Chitin-binding type-2" evidence="7">
    <location>
        <begin position="800"/>
        <end position="844"/>
    </location>
</feature>
<evidence type="ECO:0000256" key="3">
    <source>
        <dbReference type="ARBA" id="ARBA00022737"/>
    </source>
</evidence>
<organism evidence="8">
    <name type="scientific">Timema shepardi</name>
    <name type="common">Walking stick</name>
    <dbReference type="NCBI Taxonomy" id="629360"/>
    <lineage>
        <taxon>Eukaryota</taxon>
        <taxon>Metazoa</taxon>
        <taxon>Ecdysozoa</taxon>
        <taxon>Arthropoda</taxon>
        <taxon>Hexapoda</taxon>
        <taxon>Insecta</taxon>
        <taxon>Pterygota</taxon>
        <taxon>Neoptera</taxon>
        <taxon>Polyneoptera</taxon>
        <taxon>Phasmatodea</taxon>
        <taxon>Timematodea</taxon>
        <taxon>Timematoidea</taxon>
        <taxon>Timematidae</taxon>
        <taxon>Timema</taxon>
    </lineage>
</organism>
<keyword evidence="1" id="KW-0147">Chitin-binding</keyword>
<feature type="compositionally biased region" description="Polar residues" evidence="6">
    <location>
        <begin position="732"/>
        <end position="745"/>
    </location>
</feature>
<feature type="region of interest" description="Disordered" evidence="6">
    <location>
        <begin position="1"/>
        <end position="25"/>
    </location>
</feature>
<evidence type="ECO:0000313" key="8">
    <source>
        <dbReference type="EMBL" id="CAD7266939.1"/>
    </source>
</evidence>
<dbReference type="SUPFAM" id="SSF57625">
    <property type="entry name" value="Invertebrate chitin-binding proteins"/>
    <property type="match status" value="3"/>
</dbReference>
<dbReference type="PANTHER" id="PTHR23301:SF0">
    <property type="entry name" value="CHITIN-BINDING TYPE-2 DOMAIN-CONTAINING PROTEIN-RELATED"/>
    <property type="match status" value="1"/>
</dbReference>
<keyword evidence="2" id="KW-0732">Signal</keyword>
<dbReference type="Pfam" id="PF01607">
    <property type="entry name" value="CBM_14"/>
    <property type="match status" value="2"/>
</dbReference>
<proteinExistence type="predicted"/>
<keyword evidence="3" id="KW-0677">Repeat</keyword>
<feature type="compositionally biased region" description="Polar residues" evidence="6">
    <location>
        <begin position="527"/>
        <end position="553"/>
    </location>
</feature>
<dbReference type="AlphaFoldDB" id="A0A7R9B6B6"/>
<evidence type="ECO:0000256" key="1">
    <source>
        <dbReference type="ARBA" id="ARBA00022669"/>
    </source>
</evidence>
<feature type="region of interest" description="Disordered" evidence="6">
    <location>
        <begin position="731"/>
        <end position="772"/>
    </location>
</feature>